<feature type="region of interest" description="Disordered" evidence="1">
    <location>
        <begin position="1"/>
        <end position="57"/>
    </location>
</feature>
<feature type="compositionally biased region" description="Polar residues" evidence="1">
    <location>
        <begin position="44"/>
        <end position="57"/>
    </location>
</feature>
<accession>A0AAW2QFN6</accession>
<evidence type="ECO:0000256" key="1">
    <source>
        <dbReference type="SAM" id="MobiDB-lite"/>
    </source>
</evidence>
<evidence type="ECO:0000313" key="2">
    <source>
        <dbReference type="EMBL" id="KAL0366680.1"/>
    </source>
</evidence>
<proteinExistence type="predicted"/>
<gene>
    <name evidence="2" type="ORF">Sradi_3558100</name>
</gene>
<dbReference type="EMBL" id="JACGWJ010000015">
    <property type="protein sequence ID" value="KAL0366680.1"/>
    <property type="molecule type" value="Genomic_DNA"/>
</dbReference>
<organism evidence="2">
    <name type="scientific">Sesamum radiatum</name>
    <name type="common">Black benniseed</name>
    <dbReference type="NCBI Taxonomy" id="300843"/>
    <lineage>
        <taxon>Eukaryota</taxon>
        <taxon>Viridiplantae</taxon>
        <taxon>Streptophyta</taxon>
        <taxon>Embryophyta</taxon>
        <taxon>Tracheophyta</taxon>
        <taxon>Spermatophyta</taxon>
        <taxon>Magnoliopsida</taxon>
        <taxon>eudicotyledons</taxon>
        <taxon>Gunneridae</taxon>
        <taxon>Pentapetalae</taxon>
        <taxon>asterids</taxon>
        <taxon>lamiids</taxon>
        <taxon>Lamiales</taxon>
        <taxon>Pedaliaceae</taxon>
        <taxon>Sesamum</taxon>
    </lineage>
</organism>
<reference evidence="2" key="2">
    <citation type="journal article" date="2024" name="Plant">
        <title>Genomic evolution and insights into agronomic trait innovations of Sesamum species.</title>
        <authorList>
            <person name="Miao H."/>
            <person name="Wang L."/>
            <person name="Qu L."/>
            <person name="Liu H."/>
            <person name="Sun Y."/>
            <person name="Le M."/>
            <person name="Wang Q."/>
            <person name="Wei S."/>
            <person name="Zheng Y."/>
            <person name="Lin W."/>
            <person name="Duan Y."/>
            <person name="Cao H."/>
            <person name="Xiong S."/>
            <person name="Wang X."/>
            <person name="Wei L."/>
            <person name="Li C."/>
            <person name="Ma Q."/>
            <person name="Ju M."/>
            <person name="Zhao R."/>
            <person name="Li G."/>
            <person name="Mu C."/>
            <person name="Tian Q."/>
            <person name="Mei H."/>
            <person name="Zhang T."/>
            <person name="Gao T."/>
            <person name="Zhang H."/>
        </authorList>
    </citation>
    <scope>NUCLEOTIDE SEQUENCE</scope>
    <source>
        <strain evidence="2">G02</strain>
    </source>
</reference>
<dbReference type="AlphaFoldDB" id="A0AAW2QFN6"/>
<name>A0AAW2QFN6_SESRA</name>
<protein>
    <submittedName>
        <fullName evidence="2">Uncharacterized protein</fullName>
    </submittedName>
</protein>
<sequence length="57" mass="5845">MAARGEQSRSGRGEPLVRSQGSSGLRRAARCLGGGGVRLGFPSCNGTQLGQRSARVS</sequence>
<reference evidence="2" key="1">
    <citation type="submission" date="2020-06" db="EMBL/GenBank/DDBJ databases">
        <authorList>
            <person name="Li T."/>
            <person name="Hu X."/>
            <person name="Zhang T."/>
            <person name="Song X."/>
            <person name="Zhang H."/>
            <person name="Dai N."/>
            <person name="Sheng W."/>
            <person name="Hou X."/>
            <person name="Wei L."/>
        </authorList>
    </citation>
    <scope>NUCLEOTIDE SEQUENCE</scope>
    <source>
        <strain evidence="2">G02</strain>
        <tissue evidence="2">Leaf</tissue>
    </source>
</reference>
<feature type="compositionally biased region" description="Basic and acidic residues" evidence="1">
    <location>
        <begin position="1"/>
        <end position="12"/>
    </location>
</feature>
<comment type="caution">
    <text evidence="2">The sequence shown here is derived from an EMBL/GenBank/DDBJ whole genome shotgun (WGS) entry which is preliminary data.</text>
</comment>